<feature type="transmembrane region" description="Helical" evidence="1">
    <location>
        <begin position="66"/>
        <end position="83"/>
    </location>
</feature>
<keyword evidence="1" id="KW-1133">Transmembrane helix</keyword>
<comment type="caution">
    <text evidence="2">The sequence shown here is derived from an EMBL/GenBank/DDBJ whole genome shotgun (WGS) entry which is preliminary data.</text>
</comment>
<protein>
    <submittedName>
        <fullName evidence="2">Uncharacterized protein</fullName>
    </submittedName>
</protein>
<dbReference type="RefSeq" id="WP_144682242.1">
    <property type="nucleotide sequence ID" value="NZ_VLLC01000003.1"/>
</dbReference>
<keyword evidence="1" id="KW-0812">Transmembrane</keyword>
<evidence type="ECO:0000313" key="3">
    <source>
        <dbReference type="Proteomes" id="UP000318307"/>
    </source>
</evidence>
<reference evidence="2 3" key="1">
    <citation type="submission" date="2019-07" db="EMBL/GenBank/DDBJ databases">
        <title>Genome sequencing of 100 strains of the haloalkaliphilic chemolithoautotrophic sulfur-oxidizing bacterium Thioalkalivibrio.</title>
        <authorList>
            <person name="Muyzer G."/>
        </authorList>
    </citation>
    <scope>NUCLEOTIDE SEQUENCE [LARGE SCALE GENOMIC DNA]</scope>
    <source>
        <strain evidence="2 3">ASO4-4</strain>
    </source>
</reference>
<evidence type="ECO:0000313" key="2">
    <source>
        <dbReference type="EMBL" id="TWI75584.1"/>
    </source>
</evidence>
<sequence length="379" mass="43355">MSLFYKRSFTVLMILAMAFGFFHLFIPKETIPFDFERLHIFLFNLCAGGGLILFHTRRNLPEPMGILLPVFLCLSLLFALSAFLESYIPAMLCALMLAILVESERIRNFSFFPLDFFKDRVPVEKKFHQAALLCLSSGLAISVLVMFNESYGNWVSMEKLTLNTFFLGFSFPVSLITMSVMFQIIGDNRVRMTRVLKNIGFWSVNLGVIIFFIFILFEWPSLQLVISLILFGAVLLILILFLQDPMQAQQKAFLTSGMLFLVFTGISGIAYILLEMTPYYTYENGKILLKMHSFASLYGWNLSGLVVIMRYEDFPIKLHSRTLILTHWLTVLVLAPMGYFSPFFALVGLLAYIVLLEVLFFSAKSAGEETKPHVRLKEL</sequence>
<feature type="transmembrane region" description="Helical" evidence="1">
    <location>
        <begin position="198"/>
        <end position="217"/>
    </location>
</feature>
<dbReference type="EMBL" id="VLLC01000003">
    <property type="protein sequence ID" value="TWI75584.1"/>
    <property type="molecule type" value="Genomic_DNA"/>
</dbReference>
<proteinExistence type="predicted"/>
<feature type="transmembrane region" description="Helical" evidence="1">
    <location>
        <begin position="167"/>
        <end position="186"/>
    </location>
</feature>
<dbReference type="Proteomes" id="UP000318307">
    <property type="component" value="Unassembled WGS sequence"/>
</dbReference>
<dbReference type="AlphaFoldDB" id="A0A562S3V7"/>
<accession>A0A562S3V7</accession>
<dbReference type="OrthoDB" id="5412242at2"/>
<evidence type="ECO:0000256" key="1">
    <source>
        <dbReference type="SAM" id="Phobius"/>
    </source>
</evidence>
<feature type="transmembrane region" description="Helical" evidence="1">
    <location>
        <begin position="343"/>
        <end position="363"/>
    </location>
</feature>
<feature type="transmembrane region" description="Helical" evidence="1">
    <location>
        <begin position="127"/>
        <end position="147"/>
    </location>
</feature>
<organism evidence="2 3">
    <name type="scientific">Desulfobotulus alkaliphilus</name>
    <dbReference type="NCBI Taxonomy" id="622671"/>
    <lineage>
        <taxon>Bacteria</taxon>
        <taxon>Pseudomonadati</taxon>
        <taxon>Thermodesulfobacteriota</taxon>
        <taxon>Desulfobacteria</taxon>
        <taxon>Desulfobacterales</taxon>
        <taxon>Desulfobacteraceae</taxon>
        <taxon>Desulfobotulus</taxon>
    </lineage>
</organism>
<feature type="transmembrane region" description="Helical" evidence="1">
    <location>
        <begin position="9"/>
        <end position="26"/>
    </location>
</feature>
<gene>
    <name evidence="2" type="ORF">LZ24_00631</name>
</gene>
<feature type="transmembrane region" description="Helical" evidence="1">
    <location>
        <begin position="254"/>
        <end position="274"/>
    </location>
</feature>
<keyword evidence="3" id="KW-1185">Reference proteome</keyword>
<feature type="transmembrane region" description="Helical" evidence="1">
    <location>
        <begin position="223"/>
        <end position="242"/>
    </location>
</feature>
<name>A0A562S3V7_9BACT</name>
<feature type="transmembrane region" description="Helical" evidence="1">
    <location>
        <begin position="294"/>
        <end position="311"/>
    </location>
</feature>
<keyword evidence="1" id="KW-0472">Membrane</keyword>
<feature type="transmembrane region" description="Helical" evidence="1">
    <location>
        <begin position="38"/>
        <end position="54"/>
    </location>
</feature>